<protein>
    <recommendedName>
        <fullName evidence="4">Secreted protein</fullName>
    </recommendedName>
</protein>
<evidence type="ECO:0000313" key="2">
    <source>
        <dbReference type="EMBL" id="MDQ0436865.1"/>
    </source>
</evidence>
<keyword evidence="1" id="KW-1133">Transmembrane helix</keyword>
<evidence type="ECO:0008006" key="4">
    <source>
        <dbReference type="Google" id="ProtNLM"/>
    </source>
</evidence>
<reference evidence="2 3" key="1">
    <citation type="submission" date="2023-07" db="EMBL/GenBank/DDBJ databases">
        <title>Genomic Encyclopedia of Type Strains, Phase IV (KMG-IV): sequencing the most valuable type-strain genomes for metagenomic binning, comparative biology and taxonomic classification.</title>
        <authorList>
            <person name="Goeker M."/>
        </authorList>
    </citation>
    <scope>NUCLEOTIDE SEQUENCE [LARGE SCALE GENOMIC DNA]</scope>
    <source>
        <strain evidence="2 3">B6-8</strain>
    </source>
</reference>
<comment type="caution">
    <text evidence="2">The sequence shown here is derived from an EMBL/GenBank/DDBJ whole genome shotgun (WGS) entry which is preliminary data.</text>
</comment>
<keyword evidence="1" id="KW-0472">Membrane</keyword>
<evidence type="ECO:0000313" key="3">
    <source>
        <dbReference type="Proteomes" id="UP001241603"/>
    </source>
</evidence>
<feature type="transmembrane region" description="Helical" evidence="1">
    <location>
        <begin position="97"/>
        <end position="117"/>
    </location>
</feature>
<gene>
    <name evidence="2" type="ORF">QO014_001250</name>
</gene>
<dbReference type="EMBL" id="JAUSVO010000002">
    <property type="protein sequence ID" value="MDQ0436865.1"/>
    <property type="molecule type" value="Genomic_DNA"/>
</dbReference>
<keyword evidence="1" id="KW-0812">Transmembrane</keyword>
<keyword evidence="3" id="KW-1185">Reference proteome</keyword>
<dbReference type="Proteomes" id="UP001241603">
    <property type="component" value="Unassembled WGS sequence"/>
</dbReference>
<evidence type="ECO:0000256" key="1">
    <source>
        <dbReference type="SAM" id="Phobius"/>
    </source>
</evidence>
<organism evidence="2 3">
    <name type="scientific">Kaistia dalseonensis</name>
    <dbReference type="NCBI Taxonomy" id="410840"/>
    <lineage>
        <taxon>Bacteria</taxon>
        <taxon>Pseudomonadati</taxon>
        <taxon>Pseudomonadota</taxon>
        <taxon>Alphaproteobacteria</taxon>
        <taxon>Hyphomicrobiales</taxon>
        <taxon>Kaistiaceae</taxon>
        <taxon>Kaistia</taxon>
    </lineage>
</organism>
<sequence>MLAEAIAEAIILFVHAVIILIDARERLGLRILRLRRGDHAKIVLGMLQIAFRHHAVARRLRIARQRHVLLGDVKCGATNLDVRAIALEGTRQRIGTLAVPSAHTFVIVIIVIILLSWSHEFSLP</sequence>
<accession>A0ABU0H3I6</accession>
<proteinExistence type="predicted"/>
<feature type="transmembrane region" description="Helical" evidence="1">
    <location>
        <begin position="6"/>
        <end position="23"/>
    </location>
</feature>
<name>A0ABU0H3I6_9HYPH</name>